<evidence type="ECO:0000313" key="3">
    <source>
        <dbReference type="Proteomes" id="UP000325313"/>
    </source>
</evidence>
<accession>A0A5B0S822</accession>
<feature type="region of interest" description="Disordered" evidence="1">
    <location>
        <begin position="328"/>
        <end position="406"/>
    </location>
</feature>
<feature type="compositionally biased region" description="Low complexity" evidence="1">
    <location>
        <begin position="110"/>
        <end position="133"/>
    </location>
</feature>
<feature type="region of interest" description="Disordered" evidence="1">
    <location>
        <begin position="189"/>
        <end position="212"/>
    </location>
</feature>
<organism evidence="2 3">
    <name type="scientific">Puccinia graminis f. sp. tritici</name>
    <dbReference type="NCBI Taxonomy" id="56615"/>
    <lineage>
        <taxon>Eukaryota</taxon>
        <taxon>Fungi</taxon>
        <taxon>Dikarya</taxon>
        <taxon>Basidiomycota</taxon>
        <taxon>Pucciniomycotina</taxon>
        <taxon>Pucciniomycetes</taxon>
        <taxon>Pucciniales</taxon>
        <taxon>Pucciniaceae</taxon>
        <taxon>Puccinia</taxon>
    </lineage>
</organism>
<protein>
    <submittedName>
        <fullName evidence="2">Kinesin-like protein kif21b</fullName>
    </submittedName>
</protein>
<name>A0A5B0S822_PUCGR</name>
<reference evidence="2 3" key="1">
    <citation type="submission" date="2019-05" db="EMBL/GenBank/DDBJ databases">
        <title>Emergence of the Ug99 lineage of the wheat stem rust pathogen through somatic hybridization.</title>
        <authorList>
            <person name="Li F."/>
            <person name="Upadhyaya N.M."/>
            <person name="Sperschneider J."/>
            <person name="Matny O."/>
            <person name="Nguyen-Phuc H."/>
            <person name="Mago R."/>
            <person name="Raley C."/>
            <person name="Miller M.E."/>
            <person name="Silverstein K.A.T."/>
            <person name="Henningsen E."/>
            <person name="Hirsch C.D."/>
            <person name="Visser B."/>
            <person name="Pretorius Z.A."/>
            <person name="Steffenson B.J."/>
            <person name="Schwessinger B."/>
            <person name="Dodds P.N."/>
            <person name="Figueroa M."/>
        </authorList>
    </citation>
    <scope>NUCLEOTIDE SEQUENCE [LARGE SCALE GENOMIC DNA]</scope>
    <source>
        <strain evidence="2 3">Ug99</strain>
    </source>
</reference>
<evidence type="ECO:0000313" key="2">
    <source>
        <dbReference type="EMBL" id="KAA1134060.1"/>
    </source>
</evidence>
<feature type="compositionally biased region" description="Polar residues" evidence="1">
    <location>
        <begin position="201"/>
        <end position="212"/>
    </location>
</feature>
<feature type="compositionally biased region" description="Low complexity" evidence="1">
    <location>
        <begin position="282"/>
        <end position="302"/>
    </location>
</feature>
<dbReference type="Proteomes" id="UP000325313">
    <property type="component" value="Unassembled WGS sequence"/>
</dbReference>
<sequence>MKHELSKIKALKAIVSKGASSHSSTPASLNDDDEDSLSRSRLHGPFSRPIKIDSQLVNILKSHFAIQLPSATGSSSGLSKPTSSAVMIQRNSRIVSSYLNLLTHSIASSISTSSNNNNSSSTAISANPSTESEGQGGTTTMVDDLFLLFLVNLNVFFCNSVSPPPSATHHDHPSSSSLAAVPSTLSASGNPTLAPLPTSDPPRTNSDQKTSIPQLGFTAVSSPCYRLESFTLWNLPTLSVRITKYLQVARTYLTFPIVRFYLVRTLRLRPLIGEVKTSKRVIPNSPIDSKSPSSSDLSSIPSEAEKDFDSLDNQSLAHPKEGNLISSNCWTPIATSSTSGTRKQTKRKSHREAKPPRFPEWTPEISTYLSKKSNKKPSAKKKPATTARSKRKATPRQTPTQTSTEI</sequence>
<dbReference type="AlphaFoldDB" id="A0A5B0S822"/>
<feature type="region of interest" description="Disordered" evidence="1">
    <location>
        <begin position="110"/>
        <end position="137"/>
    </location>
</feature>
<comment type="caution">
    <text evidence="2">The sequence shown here is derived from an EMBL/GenBank/DDBJ whole genome shotgun (WGS) entry which is preliminary data.</text>
</comment>
<proteinExistence type="predicted"/>
<feature type="region of interest" description="Disordered" evidence="1">
    <location>
        <begin position="282"/>
        <end position="304"/>
    </location>
</feature>
<feature type="compositionally biased region" description="Basic residues" evidence="1">
    <location>
        <begin position="372"/>
        <end position="394"/>
    </location>
</feature>
<evidence type="ECO:0000256" key="1">
    <source>
        <dbReference type="SAM" id="MobiDB-lite"/>
    </source>
</evidence>
<gene>
    <name evidence="2" type="primary">KIF21B_2</name>
    <name evidence="2" type="ORF">PGTUg99_023006</name>
</gene>
<feature type="compositionally biased region" description="Polar residues" evidence="1">
    <location>
        <begin position="397"/>
        <end position="406"/>
    </location>
</feature>
<dbReference type="EMBL" id="VDEP01000069">
    <property type="protein sequence ID" value="KAA1134060.1"/>
    <property type="molecule type" value="Genomic_DNA"/>
</dbReference>
<feature type="compositionally biased region" description="Polar residues" evidence="1">
    <location>
        <begin position="328"/>
        <end position="342"/>
    </location>
</feature>
<feature type="region of interest" description="Disordered" evidence="1">
    <location>
        <begin position="19"/>
        <end position="44"/>
    </location>
</feature>